<dbReference type="OrthoDB" id="277011at2759"/>
<dbReference type="SMART" id="SM00577">
    <property type="entry name" value="CPDc"/>
    <property type="match status" value="1"/>
</dbReference>
<proteinExistence type="predicted"/>
<accession>A0A8K0MKJ5</accession>
<evidence type="ECO:0000313" key="2">
    <source>
        <dbReference type="EMBL" id="KAF3449541.1"/>
    </source>
</evidence>
<protein>
    <recommendedName>
        <fullName evidence="1">FCP1 homology domain-containing protein</fullName>
    </recommendedName>
</protein>
<dbReference type="Proteomes" id="UP000796880">
    <property type="component" value="Unassembled WGS sequence"/>
</dbReference>
<dbReference type="GO" id="GO:0016791">
    <property type="term" value="F:phosphatase activity"/>
    <property type="evidence" value="ECO:0007669"/>
    <property type="project" value="InterPro"/>
</dbReference>
<name>A0A8K0MKJ5_9ROSA</name>
<comment type="caution">
    <text evidence="2">The sequence shown here is derived from an EMBL/GenBank/DDBJ whole genome shotgun (WGS) entry which is preliminary data.</text>
</comment>
<keyword evidence="3" id="KW-1185">Reference proteome</keyword>
<dbReference type="CDD" id="cd07521">
    <property type="entry name" value="HAD_FCP1-like"/>
    <property type="match status" value="1"/>
</dbReference>
<gene>
    <name evidence="2" type="ORF">FNV43_RR10270</name>
</gene>
<dbReference type="SUPFAM" id="SSF56784">
    <property type="entry name" value="HAD-like"/>
    <property type="match status" value="1"/>
</dbReference>
<dbReference type="InterPro" id="IPR004274">
    <property type="entry name" value="FCP1_dom"/>
</dbReference>
<dbReference type="PANTHER" id="PTHR12210">
    <property type="entry name" value="DULLARD PROTEIN PHOSPHATASE"/>
    <property type="match status" value="1"/>
</dbReference>
<dbReference type="InterPro" id="IPR011948">
    <property type="entry name" value="Dullard_phosphatase"/>
</dbReference>
<dbReference type="EMBL" id="VOIH02000004">
    <property type="protein sequence ID" value="KAF3449541.1"/>
    <property type="molecule type" value="Genomic_DNA"/>
</dbReference>
<dbReference type="Gene3D" id="3.40.50.1000">
    <property type="entry name" value="HAD superfamily/HAD-like"/>
    <property type="match status" value="1"/>
</dbReference>
<dbReference type="FunFam" id="3.40.50.1000:FF:000112">
    <property type="entry name" value="CTD small phosphatase-like protein 2"/>
    <property type="match status" value="1"/>
</dbReference>
<evidence type="ECO:0000259" key="1">
    <source>
        <dbReference type="PROSITE" id="PS50969"/>
    </source>
</evidence>
<evidence type="ECO:0000313" key="3">
    <source>
        <dbReference type="Proteomes" id="UP000796880"/>
    </source>
</evidence>
<dbReference type="NCBIfam" id="TIGR02251">
    <property type="entry name" value="HIF-SF_euk"/>
    <property type="match status" value="1"/>
</dbReference>
<dbReference type="InterPro" id="IPR023214">
    <property type="entry name" value="HAD_sf"/>
</dbReference>
<dbReference type="PROSITE" id="PS50969">
    <property type="entry name" value="FCP1"/>
    <property type="match status" value="1"/>
</dbReference>
<dbReference type="AlphaFoldDB" id="A0A8K0MKJ5"/>
<reference evidence="2" key="1">
    <citation type="submission" date="2020-03" db="EMBL/GenBank/DDBJ databases">
        <title>A high-quality chromosome-level genome assembly of a woody plant with both climbing and erect habits, Rhamnella rubrinervis.</title>
        <authorList>
            <person name="Lu Z."/>
            <person name="Yang Y."/>
            <person name="Zhu X."/>
            <person name="Sun Y."/>
        </authorList>
    </citation>
    <scope>NUCLEOTIDE SEQUENCE</scope>
    <source>
        <strain evidence="2">BYM</strain>
        <tissue evidence="2">Leaf</tissue>
    </source>
</reference>
<dbReference type="InterPro" id="IPR050365">
    <property type="entry name" value="TIM50"/>
</dbReference>
<feature type="domain" description="FCP1 homology" evidence="1">
    <location>
        <begin position="98"/>
        <end position="278"/>
    </location>
</feature>
<dbReference type="Pfam" id="PF03031">
    <property type="entry name" value="NIF"/>
    <property type="match status" value="1"/>
</dbReference>
<dbReference type="InterPro" id="IPR036412">
    <property type="entry name" value="HAD-like_sf"/>
</dbReference>
<sequence length="310" mass="35006">MARTGHAAAEVYVPRSLQVWRSVMNWMGFFVQVFLQILRGTPCVAQVLSYVGFSEHLLAPSSTSFKPLPVAELPLHDSSAAHVSVENGVCDGPLEDHHRFKKLTVVLDLDETLICAYETSSLPVMIRNQATEAGLKWFELECISSDKEYEGKPKVNYVTVFERPGLQEFLKQIGEFADLVLFTAGLEGYARPLVDKIDVENQFSLRLYRPSTVSTNHREHVKDLSCLSEDLSRIVIVDNNPFSFLLQPMNGIPCIPFSAGQPYDDQLLEVLLPLLKQLSIQEDVRPVLYERFHMPEWFQMHGIPVTGLTV</sequence>
<organism evidence="2 3">
    <name type="scientific">Rhamnella rubrinervis</name>
    <dbReference type="NCBI Taxonomy" id="2594499"/>
    <lineage>
        <taxon>Eukaryota</taxon>
        <taxon>Viridiplantae</taxon>
        <taxon>Streptophyta</taxon>
        <taxon>Embryophyta</taxon>
        <taxon>Tracheophyta</taxon>
        <taxon>Spermatophyta</taxon>
        <taxon>Magnoliopsida</taxon>
        <taxon>eudicotyledons</taxon>
        <taxon>Gunneridae</taxon>
        <taxon>Pentapetalae</taxon>
        <taxon>rosids</taxon>
        <taxon>fabids</taxon>
        <taxon>Rosales</taxon>
        <taxon>Rhamnaceae</taxon>
        <taxon>rhamnoid group</taxon>
        <taxon>Rhamneae</taxon>
        <taxon>Rhamnella</taxon>
    </lineage>
</organism>